<feature type="transmembrane region" description="Helical" evidence="1">
    <location>
        <begin position="27"/>
        <end position="47"/>
    </location>
</feature>
<feature type="transmembrane region" description="Helical" evidence="1">
    <location>
        <begin position="124"/>
        <end position="146"/>
    </location>
</feature>
<dbReference type="Proteomes" id="UP000005204">
    <property type="component" value="Unassembled WGS sequence"/>
</dbReference>
<accession>A0A8R2LVY9</accession>
<feature type="transmembrane region" description="Helical" evidence="1">
    <location>
        <begin position="94"/>
        <end position="117"/>
    </location>
</feature>
<evidence type="ECO:0000256" key="1">
    <source>
        <dbReference type="SAM" id="Phobius"/>
    </source>
</evidence>
<keyword evidence="1" id="KW-0812">Transmembrane</keyword>
<keyword evidence="1" id="KW-0472">Membrane</keyword>
<feature type="transmembrane region" description="Helical" evidence="1">
    <location>
        <begin position="59"/>
        <end position="82"/>
    </location>
</feature>
<dbReference type="AlphaFoldDB" id="A0A8R2LVY9"/>
<evidence type="ECO:0000313" key="2">
    <source>
        <dbReference type="EnsemblMetazoa" id="XP_037867786.1"/>
    </source>
</evidence>
<protein>
    <submittedName>
        <fullName evidence="2">Uncharacterized protein</fullName>
    </submittedName>
</protein>
<organism evidence="2 3">
    <name type="scientific">Bombyx mori</name>
    <name type="common">Silk moth</name>
    <dbReference type="NCBI Taxonomy" id="7091"/>
    <lineage>
        <taxon>Eukaryota</taxon>
        <taxon>Metazoa</taxon>
        <taxon>Ecdysozoa</taxon>
        <taxon>Arthropoda</taxon>
        <taxon>Hexapoda</taxon>
        <taxon>Insecta</taxon>
        <taxon>Pterygota</taxon>
        <taxon>Neoptera</taxon>
        <taxon>Endopterygota</taxon>
        <taxon>Lepidoptera</taxon>
        <taxon>Glossata</taxon>
        <taxon>Ditrysia</taxon>
        <taxon>Bombycoidea</taxon>
        <taxon>Bombycidae</taxon>
        <taxon>Bombycinae</taxon>
        <taxon>Bombyx</taxon>
    </lineage>
</organism>
<proteinExistence type="predicted"/>
<reference evidence="3" key="1">
    <citation type="journal article" date="2008" name="Insect Biochem. Mol. Biol.">
        <title>The genome of a lepidopteran model insect, the silkworm Bombyx mori.</title>
        <authorList>
            <consortium name="International Silkworm Genome Consortium"/>
        </authorList>
    </citation>
    <scope>NUCLEOTIDE SEQUENCE [LARGE SCALE GENOMIC DNA]</scope>
    <source>
        <strain evidence="3">p50T</strain>
    </source>
</reference>
<sequence length="165" mass="18527">MGQSLLNNYCLTVKSCCFCISLKSGTIIIALNGFVLSVTITAMYFYGQTILEKFGVGQWAAVIIVHYFAVIGIVLCALHVVLLSAALTYNEELILLYLWFALIYFFLDSLAVTFVSISAILKGMVVSGIILFLCFILYWLFLYFYVFPVINGYRKNIHTIVIVLA</sequence>
<evidence type="ECO:0000313" key="3">
    <source>
        <dbReference type="Proteomes" id="UP000005204"/>
    </source>
</evidence>
<keyword evidence="3" id="KW-1185">Reference proteome</keyword>
<name>A0A8R2LVY9_BOMMO</name>
<dbReference type="EnsemblMetazoa" id="XM_038011858.1">
    <property type="protein sequence ID" value="XP_037867786.1"/>
    <property type="gene ID" value="LOC119628688"/>
</dbReference>
<keyword evidence="1" id="KW-1133">Transmembrane helix</keyword>
<reference evidence="2" key="2">
    <citation type="submission" date="2022-06" db="UniProtKB">
        <authorList>
            <consortium name="EnsemblMetazoa"/>
        </authorList>
    </citation>
    <scope>IDENTIFICATION</scope>
    <source>
        <strain evidence="2">p50T (Dazao)</strain>
    </source>
</reference>